<keyword evidence="2" id="KW-1185">Reference proteome</keyword>
<gene>
    <name evidence="1" type="ORF">E3T53_04420</name>
</gene>
<protein>
    <submittedName>
        <fullName evidence="1">Uncharacterized protein</fullName>
    </submittedName>
</protein>
<organism evidence="1 2">
    <name type="scientific">Cryobacterium psychrophilum</name>
    <dbReference type="NCBI Taxonomy" id="41988"/>
    <lineage>
        <taxon>Bacteria</taxon>
        <taxon>Bacillati</taxon>
        <taxon>Actinomycetota</taxon>
        <taxon>Actinomycetes</taxon>
        <taxon>Micrococcales</taxon>
        <taxon>Microbacteriaceae</taxon>
        <taxon>Cryobacterium</taxon>
    </lineage>
</organism>
<evidence type="ECO:0000313" key="2">
    <source>
        <dbReference type="Proteomes" id="UP000298218"/>
    </source>
</evidence>
<dbReference type="OrthoDB" id="4530824at2"/>
<comment type="caution">
    <text evidence="1">The sequence shown here is derived from an EMBL/GenBank/DDBJ whole genome shotgun (WGS) entry which is preliminary data.</text>
</comment>
<dbReference type="AlphaFoldDB" id="A0A4Y8KSF9"/>
<sequence>MLKPTQYAKLIRILVDDKALPREQGNIAVTGNLPVDALGFTWVTSPFYTGTDPLLIDRDQLGGVADEKLGSPGYASFGGSGVETKSDRHRDDKYELRARRVVVPVVTEPLAGVKITNTGL</sequence>
<dbReference type="Proteomes" id="UP000298218">
    <property type="component" value="Unassembled WGS sequence"/>
</dbReference>
<reference evidence="1 2" key="1">
    <citation type="submission" date="2019-03" db="EMBL/GenBank/DDBJ databases">
        <title>Genomics of glacier-inhabiting Cryobacterium strains.</title>
        <authorList>
            <person name="Liu Q."/>
            <person name="Xin Y.-H."/>
        </authorList>
    </citation>
    <scope>NUCLEOTIDE SEQUENCE [LARGE SCALE GENOMIC DNA]</scope>
    <source>
        <strain evidence="1 2">CGMCC 1.4292</strain>
    </source>
</reference>
<evidence type="ECO:0000313" key="1">
    <source>
        <dbReference type="EMBL" id="TFD80913.1"/>
    </source>
</evidence>
<dbReference type="EMBL" id="SOHQ01000013">
    <property type="protein sequence ID" value="TFD80913.1"/>
    <property type="molecule type" value="Genomic_DNA"/>
</dbReference>
<accession>A0A4Y8KSF9</accession>
<name>A0A4Y8KSF9_9MICO</name>
<proteinExistence type="predicted"/>